<dbReference type="InterPro" id="IPR051011">
    <property type="entry name" value="Metal_resp_trans_reg"/>
</dbReference>
<dbReference type="OrthoDB" id="46768at2"/>
<organism evidence="6 7">
    <name type="scientific">Bdellovibrio bacteriovorus</name>
    <dbReference type="NCBI Taxonomy" id="959"/>
    <lineage>
        <taxon>Bacteria</taxon>
        <taxon>Pseudomonadati</taxon>
        <taxon>Bdellovibrionota</taxon>
        <taxon>Bdellovibrionia</taxon>
        <taxon>Bdellovibrionales</taxon>
        <taxon>Pseudobdellovibrionaceae</taxon>
        <taxon>Bdellovibrio</taxon>
    </lineage>
</organism>
<dbReference type="Gene3D" id="3.40.250.10">
    <property type="entry name" value="Rhodanese-like domain"/>
    <property type="match status" value="1"/>
</dbReference>
<evidence type="ECO:0000313" key="6">
    <source>
        <dbReference type="EMBL" id="KYG61827.1"/>
    </source>
</evidence>
<dbReference type="Pfam" id="PF01022">
    <property type="entry name" value="HTH_5"/>
    <property type="match status" value="1"/>
</dbReference>
<proteinExistence type="predicted"/>
<dbReference type="Gene3D" id="1.10.10.10">
    <property type="entry name" value="Winged helix-like DNA-binding domain superfamily/Winged helix DNA-binding domain"/>
    <property type="match status" value="1"/>
</dbReference>
<dbReference type="Proteomes" id="UP000075391">
    <property type="component" value="Unassembled WGS sequence"/>
</dbReference>
<dbReference type="CDD" id="cd00158">
    <property type="entry name" value="RHOD"/>
    <property type="match status" value="1"/>
</dbReference>
<dbReference type="InterPro" id="IPR036873">
    <property type="entry name" value="Rhodanese-like_dom_sf"/>
</dbReference>
<evidence type="ECO:0000256" key="2">
    <source>
        <dbReference type="ARBA" id="ARBA00023125"/>
    </source>
</evidence>
<dbReference type="InterPro" id="IPR036390">
    <property type="entry name" value="WH_DNA-bd_sf"/>
</dbReference>
<evidence type="ECO:0000313" key="7">
    <source>
        <dbReference type="Proteomes" id="UP000075391"/>
    </source>
</evidence>
<keyword evidence="1" id="KW-0805">Transcription regulation</keyword>
<feature type="domain" description="Rhodanese" evidence="4">
    <location>
        <begin position="140"/>
        <end position="220"/>
    </location>
</feature>
<dbReference type="PROSITE" id="PS50987">
    <property type="entry name" value="HTH_ARSR_2"/>
    <property type="match status" value="1"/>
</dbReference>
<evidence type="ECO:0008006" key="8">
    <source>
        <dbReference type="Google" id="ProtNLM"/>
    </source>
</evidence>
<comment type="caution">
    <text evidence="6">The sequence shown here is derived from an EMBL/GenBank/DDBJ whole genome shotgun (WGS) entry which is preliminary data.</text>
</comment>
<dbReference type="AlphaFoldDB" id="A0A150WFC3"/>
<evidence type="ECO:0000256" key="3">
    <source>
        <dbReference type="ARBA" id="ARBA00023163"/>
    </source>
</evidence>
<dbReference type="SUPFAM" id="SSF52821">
    <property type="entry name" value="Rhodanese/Cell cycle control phosphatase"/>
    <property type="match status" value="1"/>
</dbReference>
<evidence type="ECO:0000256" key="1">
    <source>
        <dbReference type="ARBA" id="ARBA00023015"/>
    </source>
</evidence>
<dbReference type="InterPro" id="IPR011991">
    <property type="entry name" value="ArsR-like_HTH"/>
</dbReference>
<dbReference type="InterPro" id="IPR001845">
    <property type="entry name" value="HTH_ArsR_DNA-bd_dom"/>
</dbReference>
<dbReference type="InterPro" id="IPR001763">
    <property type="entry name" value="Rhodanese-like_dom"/>
</dbReference>
<dbReference type="PANTHER" id="PTHR43132">
    <property type="entry name" value="ARSENICAL RESISTANCE OPERON REPRESSOR ARSR-RELATED"/>
    <property type="match status" value="1"/>
</dbReference>
<dbReference type="SMART" id="SM00418">
    <property type="entry name" value="HTH_ARSR"/>
    <property type="match status" value="1"/>
</dbReference>
<dbReference type="GO" id="GO:0003677">
    <property type="term" value="F:DNA binding"/>
    <property type="evidence" value="ECO:0007669"/>
    <property type="project" value="UniProtKB-KW"/>
</dbReference>
<name>A0A150WFC3_BDEBC</name>
<dbReference type="EMBL" id="LUKF01000016">
    <property type="protein sequence ID" value="KYG61827.1"/>
    <property type="molecule type" value="Genomic_DNA"/>
</dbReference>
<feature type="domain" description="HTH arsR-type" evidence="5">
    <location>
        <begin position="17"/>
        <end position="111"/>
    </location>
</feature>
<dbReference type="InterPro" id="IPR036388">
    <property type="entry name" value="WH-like_DNA-bd_sf"/>
</dbReference>
<dbReference type="RefSeq" id="WP_063243975.1">
    <property type="nucleotide sequence ID" value="NZ_LUKF01000016.1"/>
</dbReference>
<dbReference type="PANTHER" id="PTHR43132:SF2">
    <property type="entry name" value="ARSENICAL RESISTANCE OPERON REPRESSOR ARSR-RELATED"/>
    <property type="match status" value="1"/>
</dbReference>
<dbReference type="GO" id="GO:0003700">
    <property type="term" value="F:DNA-binding transcription factor activity"/>
    <property type="evidence" value="ECO:0007669"/>
    <property type="project" value="InterPro"/>
</dbReference>
<dbReference type="PROSITE" id="PS50206">
    <property type="entry name" value="RHODANESE_3"/>
    <property type="match status" value="1"/>
</dbReference>
<dbReference type="Pfam" id="PF00581">
    <property type="entry name" value="Rhodanese"/>
    <property type="match status" value="1"/>
</dbReference>
<sequence length="232" mass="25988">MTKTTHPSTDTQNPKDLRKGVYETISQIVSAFASPARLKIVQILAQAECSVEELSIETGESVANVSQHLQRLARMKIVSCERRKLSRIYRVTNPMVLQLWEGFQNLAHEVDEELNHKEDLLTDSTLLADETPGEVFDLVAEGKALLVDARTAKESAMTKVPGALAIPAEILVKSTHPKTLGLLKTKPVYVYCRGRYCSYATEAVRHLRAHGYKAYRLRDSPFQLQLIQGDKI</sequence>
<dbReference type="CDD" id="cd00090">
    <property type="entry name" value="HTH_ARSR"/>
    <property type="match status" value="1"/>
</dbReference>
<dbReference type="NCBIfam" id="NF033788">
    <property type="entry name" value="HTH_metalloreg"/>
    <property type="match status" value="1"/>
</dbReference>
<keyword evidence="3" id="KW-0804">Transcription</keyword>
<gene>
    <name evidence="6" type="ORF">AZI85_06310</name>
</gene>
<protein>
    <recommendedName>
        <fullName evidence="8">ArsR family transcriptional regulator</fullName>
    </recommendedName>
</protein>
<evidence type="ECO:0000259" key="4">
    <source>
        <dbReference type="PROSITE" id="PS50206"/>
    </source>
</evidence>
<evidence type="ECO:0000259" key="5">
    <source>
        <dbReference type="PROSITE" id="PS50987"/>
    </source>
</evidence>
<accession>A0A150WFC3</accession>
<keyword evidence="2" id="KW-0238">DNA-binding</keyword>
<dbReference type="SUPFAM" id="SSF46785">
    <property type="entry name" value="Winged helix' DNA-binding domain"/>
    <property type="match status" value="1"/>
</dbReference>
<reference evidence="6 7" key="1">
    <citation type="submission" date="2016-03" db="EMBL/GenBank/DDBJ databases">
        <authorList>
            <person name="Ploux O."/>
        </authorList>
    </citation>
    <scope>NUCLEOTIDE SEQUENCE [LARGE SCALE GENOMIC DNA]</scope>
    <source>
        <strain evidence="6 7">BER2</strain>
    </source>
</reference>
<dbReference type="SMART" id="SM00450">
    <property type="entry name" value="RHOD"/>
    <property type="match status" value="1"/>
</dbReference>